<evidence type="ECO:0000313" key="8">
    <source>
        <dbReference type="EMBL" id="MBB4902485.1"/>
    </source>
</evidence>
<keyword evidence="5 6" id="KW-0233">DNA recombination</keyword>
<keyword evidence="6" id="KW-0814">Transposable element</keyword>
<accession>A0A7W7PWB9</accession>
<reference evidence="8 9" key="1">
    <citation type="submission" date="2020-08" db="EMBL/GenBank/DDBJ databases">
        <title>Genomic Encyclopedia of Type Strains, Phase III (KMG-III): the genomes of soil and plant-associated and newly described type strains.</title>
        <authorList>
            <person name="Whitman W."/>
        </authorList>
    </citation>
    <scope>NUCLEOTIDE SEQUENCE [LARGE SCALE GENOMIC DNA]</scope>
    <source>
        <strain evidence="8 9">CECT 3273</strain>
    </source>
</reference>
<dbReference type="GO" id="GO:0003677">
    <property type="term" value="F:DNA binding"/>
    <property type="evidence" value="ECO:0007669"/>
    <property type="project" value="UniProtKB-UniRule"/>
</dbReference>
<organism evidence="8 9">
    <name type="scientific">Streptomyces griseomycini</name>
    <dbReference type="NCBI Taxonomy" id="66895"/>
    <lineage>
        <taxon>Bacteria</taxon>
        <taxon>Bacillati</taxon>
        <taxon>Actinomycetota</taxon>
        <taxon>Actinomycetes</taxon>
        <taxon>Kitasatosporales</taxon>
        <taxon>Streptomycetaceae</taxon>
        <taxon>Streptomyces</taxon>
    </lineage>
</organism>
<dbReference type="InterPro" id="IPR001207">
    <property type="entry name" value="Transposase_mutator"/>
</dbReference>
<keyword evidence="3 6" id="KW-0815">Transposition</keyword>
<comment type="caution">
    <text evidence="8">The sequence shown here is derived from an EMBL/GenBank/DDBJ whole genome shotgun (WGS) entry which is preliminary data.</text>
</comment>
<dbReference type="Proteomes" id="UP000579523">
    <property type="component" value="Unassembled WGS sequence"/>
</dbReference>
<dbReference type="GO" id="GO:0004803">
    <property type="term" value="F:transposase activity"/>
    <property type="evidence" value="ECO:0007669"/>
    <property type="project" value="UniProtKB-UniRule"/>
</dbReference>
<evidence type="ECO:0000256" key="6">
    <source>
        <dbReference type="RuleBase" id="RU365089"/>
    </source>
</evidence>
<evidence type="ECO:0000256" key="3">
    <source>
        <dbReference type="ARBA" id="ARBA00022578"/>
    </source>
</evidence>
<name>A0A7W7PWB9_9ACTN</name>
<dbReference type="PANTHER" id="PTHR33217:SF8">
    <property type="entry name" value="MUTATOR FAMILY TRANSPOSASE"/>
    <property type="match status" value="1"/>
</dbReference>
<evidence type="ECO:0000256" key="2">
    <source>
        <dbReference type="ARBA" id="ARBA00010961"/>
    </source>
</evidence>
<feature type="compositionally biased region" description="Low complexity" evidence="7">
    <location>
        <begin position="96"/>
        <end position="111"/>
    </location>
</feature>
<evidence type="ECO:0000256" key="4">
    <source>
        <dbReference type="ARBA" id="ARBA00023125"/>
    </source>
</evidence>
<dbReference type="AlphaFoldDB" id="A0A7W7PWB9"/>
<feature type="region of interest" description="Disordered" evidence="7">
    <location>
        <begin position="89"/>
        <end position="118"/>
    </location>
</feature>
<evidence type="ECO:0000256" key="7">
    <source>
        <dbReference type="SAM" id="MobiDB-lite"/>
    </source>
</evidence>
<dbReference type="PANTHER" id="PTHR33217">
    <property type="entry name" value="TRANSPOSASE FOR INSERTION SEQUENCE ELEMENT IS1081"/>
    <property type="match status" value="1"/>
</dbReference>
<dbReference type="EMBL" id="JACHJI010000016">
    <property type="protein sequence ID" value="MBB4902485.1"/>
    <property type="molecule type" value="Genomic_DNA"/>
</dbReference>
<gene>
    <name evidence="8" type="ORF">FHS37_006582</name>
</gene>
<sequence length="118" mass="12936">MNVVLVLVCDGLEGLPGAGETVWPRTIVQTCVVHPLRNSFRRAARQDRDKIARLLEPVCTAPTEEDAPERFAEFADAWGRKHPAVLKPWENAWGNSPRSSASTPGSAGSSARRTRSSR</sequence>
<dbReference type="GO" id="GO:0006313">
    <property type="term" value="P:DNA transposition"/>
    <property type="evidence" value="ECO:0007669"/>
    <property type="project" value="UniProtKB-UniRule"/>
</dbReference>
<comment type="function">
    <text evidence="1 6">Required for the transposition of the insertion element.</text>
</comment>
<evidence type="ECO:0000313" key="9">
    <source>
        <dbReference type="Proteomes" id="UP000579523"/>
    </source>
</evidence>
<evidence type="ECO:0000256" key="5">
    <source>
        <dbReference type="ARBA" id="ARBA00023172"/>
    </source>
</evidence>
<evidence type="ECO:0000256" key="1">
    <source>
        <dbReference type="ARBA" id="ARBA00002190"/>
    </source>
</evidence>
<keyword evidence="4 6" id="KW-0238">DNA-binding</keyword>
<proteinExistence type="inferred from homology"/>
<dbReference type="Pfam" id="PF00872">
    <property type="entry name" value="Transposase_mut"/>
    <property type="match status" value="1"/>
</dbReference>
<keyword evidence="9" id="KW-1185">Reference proteome</keyword>
<comment type="similarity">
    <text evidence="2 6">Belongs to the transposase mutator family.</text>
</comment>
<dbReference type="PROSITE" id="PS01007">
    <property type="entry name" value="TRANSPOSASE_MUTATOR"/>
    <property type="match status" value="1"/>
</dbReference>
<protein>
    <recommendedName>
        <fullName evidence="6">Mutator family transposase</fullName>
    </recommendedName>
</protein>